<name>Q9AXB4_ORYSJ</name>
<feature type="compositionally biased region" description="Basic and acidic residues" evidence="1">
    <location>
        <begin position="11"/>
        <end position="21"/>
    </location>
</feature>
<evidence type="ECO:0000256" key="1">
    <source>
        <dbReference type="SAM" id="MobiDB-lite"/>
    </source>
</evidence>
<gene>
    <name evidence="2" type="primary">P0501G01.2</name>
</gene>
<proteinExistence type="predicted"/>
<feature type="compositionally biased region" description="Pro residues" evidence="1">
    <location>
        <begin position="67"/>
        <end position="79"/>
    </location>
</feature>
<protein>
    <submittedName>
        <fullName evidence="2">Uncharacterized protein P0501G01.2</fullName>
    </submittedName>
</protein>
<dbReference type="AlphaFoldDB" id="Q9AXB4"/>
<dbReference type="EMBL" id="AP002819">
    <property type="protein sequence ID" value="BAB21074.1"/>
    <property type="molecule type" value="Genomic_DNA"/>
</dbReference>
<accession>Q9AXB4</accession>
<feature type="compositionally biased region" description="Low complexity" evidence="1">
    <location>
        <begin position="80"/>
        <end position="89"/>
    </location>
</feature>
<organism evidence="2">
    <name type="scientific">Oryza sativa subsp. japonica</name>
    <name type="common">Rice</name>
    <dbReference type="NCBI Taxonomy" id="39947"/>
    <lineage>
        <taxon>Eukaryota</taxon>
        <taxon>Viridiplantae</taxon>
        <taxon>Streptophyta</taxon>
        <taxon>Embryophyta</taxon>
        <taxon>Tracheophyta</taxon>
        <taxon>Spermatophyta</taxon>
        <taxon>Magnoliopsida</taxon>
        <taxon>Liliopsida</taxon>
        <taxon>Poales</taxon>
        <taxon>Poaceae</taxon>
        <taxon>BOP clade</taxon>
        <taxon>Oryzoideae</taxon>
        <taxon>Oryzeae</taxon>
        <taxon>Oryzinae</taxon>
        <taxon>Oryza</taxon>
        <taxon>Oryza sativa</taxon>
    </lineage>
</organism>
<feature type="compositionally biased region" description="Basic and acidic residues" evidence="1">
    <location>
        <begin position="113"/>
        <end position="134"/>
    </location>
</feature>
<reference evidence="2" key="1">
    <citation type="journal article" date="2002" name="Nature">
        <title>The genome sequence and structure of rice chromosome 1.</title>
        <authorList>
            <person name="Sasaki T."/>
            <person name="Matsumoto T."/>
            <person name="Yamamoto K."/>
            <person name="Sakata K."/>
            <person name="Baba T."/>
            <person name="Katayose Y."/>
            <person name="Wu J."/>
            <person name="Niimura Y."/>
            <person name="Cheng Z."/>
            <person name="Nagamura Y."/>
            <person name="Antonio B.A."/>
            <person name="Kanamori H."/>
            <person name="Hosokawa S."/>
            <person name="Masukawa M."/>
            <person name="Arikawa K."/>
            <person name="Chiden Y."/>
            <person name="Hayashi M."/>
            <person name="Okamoto M."/>
            <person name="Ando T."/>
            <person name="Aoki H."/>
            <person name="Arita K."/>
            <person name="Hamada M."/>
            <person name="Harada C."/>
            <person name="Hijishita S."/>
            <person name="Honda M."/>
            <person name="Ichikawa Y."/>
            <person name="Idonuma A."/>
            <person name="Iijima M."/>
            <person name="Ikeda M."/>
            <person name="Ikeno M."/>
            <person name="Itoh S."/>
            <person name="Itoh T."/>
            <person name="Itoh Y."/>
            <person name="Itoh Y."/>
            <person name="Iwabuchi A."/>
            <person name="Kamiya K."/>
            <person name="Karasawa W."/>
            <person name="Katagiri S."/>
            <person name="Kikuta A."/>
            <person name="Kobayashi N."/>
            <person name="Kono I."/>
            <person name="Machita K."/>
            <person name="Maehara T."/>
            <person name="Mizuno H."/>
            <person name="Mizubayashi T."/>
            <person name="Mukai Y."/>
            <person name="Nagasaki H."/>
            <person name="Nakashima M."/>
            <person name="Nakama Y."/>
            <person name="Nakamichi Y."/>
            <person name="Nakamura M."/>
            <person name="Namiki N."/>
            <person name="Negishi M."/>
            <person name="Ohta I."/>
            <person name="Ono N."/>
            <person name="Saji S."/>
            <person name="Sakai K."/>
            <person name="Shibata M."/>
            <person name="Shimokawa T."/>
            <person name="Shomura A."/>
            <person name="Song J."/>
            <person name="Takazaki Y."/>
            <person name="Terasawa K."/>
            <person name="Tsuji K."/>
            <person name="Waki K."/>
            <person name="Yamagata H."/>
            <person name="Yamane H."/>
            <person name="Yoshiki S."/>
            <person name="Yoshihara R."/>
            <person name="Yukawa K."/>
            <person name="Zhong H."/>
            <person name="Iwama H."/>
            <person name="Endo T."/>
            <person name="Ito H."/>
            <person name="Hahn J.H."/>
            <person name="Kim H.I."/>
            <person name="Eun M.Y."/>
            <person name="Yano M."/>
            <person name="Jiang J."/>
            <person name="Gojobori T."/>
        </authorList>
    </citation>
    <scope>NUCLEOTIDE SEQUENCE [LARGE SCALE GENOMIC DNA]</scope>
</reference>
<dbReference type="Proteomes" id="UP000817658">
    <property type="component" value="Chromosome 1"/>
</dbReference>
<evidence type="ECO:0000313" key="2">
    <source>
        <dbReference type="EMBL" id="BAB21074.1"/>
    </source>
</evidence>
<feature type="region of interest" description="Disordered" evidence="1">
    <location>
        <begin position="11"/>
        <end position="90"/>
    </location>
</feature>
<feature type="compositionally biased region" description="Polar residues" evidence="1">
    <location>
        <begin position="151"/>
        <end position="162"/>
    </location>
</feature>
<feature type="region of interest" description="Disordered" evidence="1">
    <location>
        <begin position="104"/>
        <end position="170"/>
    </location>
</feature>
<sequence length="202" mass="21687">MCIIWNNMQKEKKSNLADDGARSTVADLASPRHGGGGSGLPAAQRQRIWPPCEPPPAPERRRARARLPPPLPTRLPSPPHAHLASSSSRLNRRRRLWGGRSWLVRMDGAGGGGEEREERREGEKGGRGAGERGRVGGQFLRGWAGNRPDQDASTTATDTNEPSRPPPLPHVVRAVSRHVALPRCLSLCSRRGGGGGGGLIVP</sequence>